<evidence type="ECO:0000256" key="6">
    <source>
        <dbReference type="ARBA" id="ARBA00023065"/>
    </source>
</evidence>
<dbReference type="OrthoDB" id="4088837at2759"/>
<feature type="region of interest" description="Disordered" evidence="8">
    <location>
        <begin position="1"/>
        <end position="39"/>
    </location>
</feature>
<comment type="caution">
    <text evidence="10">The sequence shown here is derived from an EMBL/GenBank/DDBJ whole genome shotgun (WGS) entry which is preliminary data.</text>
</comment>
<feature type="transmembrane region" description="Helical" evidence="9">
    <location>
        <begin position="444"/>
        <end position="462"/>
    </location>
</feature>
<keyword evidence="5 9" id="KW-1133">Transmembrane helix</keyword>
<evidence type="ECO:0000256" key="3">
    <source>
        <dbReference type="ARBA" id="ARBA00022448"/>
    </source>
</evidence>
<keyword evidence="6" id="KW-0406">Ion transport</keyword>
<dbReference type="GO" id="GO:0005886">
    <property type="term" value="C:plasma membrane"/>
    <property type="evidence" value="ECO:0007669"/>
    <property type="project" value="TreeGrafter"/>
</dbReference>
<evidence type="ECO:0000256" key="7">
    <source>
        <dbReference type="ARBA" id="ARBA00023136"/>
    </source>
</evidence>
<dbReference type="SUPFAM" id="SSF103473">
    <property type="entry name" value="MFS general substrate transporter"/>
    <property type="match status" value="1"/>
</dbReference>
<feature type="transmembrane region" description="Helical" evidence="9">
    <location>
        <begin position="311"/>
        <end position="330"/>
    </location>
</feature>
<comment type="similarity">
    <text evidence="2">Belongs to the major facilitator superfamily.</text>
</comment>
<dbReference type="PANTHER" id="PTHR23501">
    <property type="entry name" value="MAJOR FACILITATOR SUPERFAMILY"/>
    <property type="match status" value="1"/>
</dbReference>
<feature type="transmembrane region" description="Helical" evidence="9">
    <location>
        <begin position="413"/>
        <end position="432"/>
    </location>
</feature>
<evidence type="ECO:0000256" key="2">
    <source>
        <dbReference type="ARBA" id="ARBA00008335"/>
    </source>
</evidence>
<dbReference type="InterPro" id="IPR036259">
    <property type="entry name" value="MFS_trans_sf"/>
</dbReference>
<dbReference type="STRING" id="1447883.A0A2B7X6R4"/>
<evidence type="ECO:0000256" key="8">
    <source>
        <dbReference type="SAM" id="MobiDB-lite"/>
    </source>
</evidence>
<evidence type="ECO:0000256" key="4">
    <source>
        <dbReference type="ARBA" id="ARBA00022692"/>
    </source>
</evidence>
<feature type="compositionally biased region" description="Basic and acidic residues" evidence="8">
    <location>
        <begin position="1"/>
        <end position="10"/>
    </location>
</feature>
<feature type="transmembrane region" description="Helical" evidence="9">
    <location>
        <begin position="346"/>
        <end position="363"/>
    </location>
</feature>
<dbReference type="AlphaFoldDB" id="A0A2B7X6R4"/>
<keyword evidence="4 9" id="KW-0812">Transmembrane</keyword>
<dbReference type="Proteomes" id="UP000224634">
    <property type="component" value="Unassembled WGS sequence"/>
</dbReference>
<protein>
    <recommendedName>
        <fullName evidence="12">Major facilitator superfamily (MFS) profile domain-containing protein</fullName>
    </recommendedName>
</protein>
<dbReference type="PANTHER" id="PTHR23501:SF92">
    <property type="entry name" value="GLUTATHIONE EXCHANGER 1-RELATED"/>
    <property type="match status" value="1"/>
</dbReference>
<dbReference type="GO" id="GO:0015343">
    <property type="term" value="F:siderophore-iron transmembrane transporter activity"/>
    <property type="evidence" value="ECO:0007669"/>
    <property type="project" value="TreeGrafter"/>
</dbReference>
<name>A0A2B7X6R4_POLH7</name>
<feature type="transmembrane region" description="Helical" evidence="9">
    <location>
        <begin position="383"/>
        <end position="406"/>
    </location>
</feature>
<organism evidence="10 11">
    <name type="scientific">Polytolypa hystricis (strain UAMH7299)</name>
    <dbReference type="NCBI Taxonomy" id="1447883"/>
    <lineage>
        <taxon>Eukaryota</taxon>
        <taxon>Fungi</taxon>
        <taxon>Dikarya</taxon>
        <taxon>Ascomycota</taxon>
        <taxon>Pezizomycotina</taxon>
        <taxon>Eurotiomycetes</taxon>
        <taxon>Eurotiomycetidae</taxon>
        <taxon>Onygenales</taxon>
        <taxon>Onygenales incertae sedis</taxon>
        <taxon>Polytolypa</taxon>
    </lineage>
</organism>
<feature type="transmembrane region" description="Helical" evidence="9">
    <location>
        <begin position="133"/>
        <end position="154"/>
    </location>
</feature>
<dbReference type="Pfam" id="PF07690">
    <property type="entry name" value="MFS_1"/>
    <property type="match status" value="1"/>
</dbReference>
<keyword evidence="7 9" id="KW-0472">Membrane</keyword>
<proteinExistence type="inferred from homology"/>
<accession>A0A2B7X6R4</accession>
<feature type="transmembrane region" description="Helical" evidence="9">
    <location>
        <begin position="190"/>
        <end position="207"/>
    </location>
</feature>
<keyword evidence="11" id="KW-1185">Reference proteome</keyword>
<feature type="transmembrane region" description="Helical" evidence="9">
    <location>
        <begin position="273"/>
        <end position="299"/>
    </location>
</feature>
<dbReference type="GO" id="GO:0005774">
    <property type="term" value="C:vacuolar membrane"/>
    <property type="evidence" value="ECO:0007669"/>
    <property type="project" value="TreeGrafter"/>
</dbReference>
<keyword evidence="3" id="KW-0813">Transport</keyword>
<evidence type="ECO:0008006" key="12">
    <source>
        <dbReference type="Google" id="ProtNLM"/>
    </source>
</evidence>
<dbReference type="FunFam" id="1.20.1250.20:FF:000197">
    <property type="entry name" value="Siderophore iron transporter 1"/>
    <property type="match status" value="1"/>
</dbReference>
<feature type="transmembrane region" description="Helical" evidence="9">
    <location>
        <begin position="160"/>
        <end position="178"/>
    </location>
</feature>
<feature type="transmembrane region" description="Helical" evidence="9">
    <location>
        <begin position="219"/>
        <end position="244"/>
    </location>
</feature>
<evidence type="ECO:0000256" key="9">
    <source>
        <dbReference type="SAM" id="Phobius"/>
    </source>
</evidence>
<dbReference type="Gene3D" id="1.20.1250.20">
    <property type="entry name" value="MFS general substrate transporter like domains"/>
    <property type="match status" value="2"/>
</dbReference>
<reference evidence="10 11" key="1">
    <citation type="submission" date="2017-10" db="EMBL/GenBank/DDBJ databases">
        <title>Comparative genomics in systemic dimorphic fungi from Ajellomycetaceae.</title>
        <authorList>
            <person name="Munoz J.F."/>
            <person name="Mcewen J.G."/>
            <person name="Clay O.K."/>
            <person name="Cuomo C.A."/>
        </authorList>
    </citation>
    <scope>NUCLEOTIDE SEQUENCE [LARGE SCALE GENOMIC DNA]</scope>
    <source>
        <strain evidence="10 11">UAMH7299</strain>
    </source>
</reference>
<feature type="transmembrane region" description="Helical" evidence="9">
    <location>
        <begin position="553"/>
        <end position="572"/>
    </location>
</feature>
<comment type="subcellular location">
    <subcellularLocation>
        <location evidence="1">Endomembrane system</location>
        <topology evidence="1">Multi-pass membrane protein</topology>
    </subcellularLocation>
</comment>
<dbReference type="EMBL" id="PDNA01000199">
    <property type="protein sequence ID" value="PGH04451.1"/>
    <property type="molecule type" value="Genomic_DNA"/>
</dbReference>
<sequence length="601" mass="64850">MAIVPNEKELAPPPPPPYSTITTDPEKLGHDAPASDDGGVKLLGKTSPGVQRIEAMANSFTMSDRVAFFFGIFILSYAYGLDGTIRYVYQPHATASYGEHSLLATVNVLRGVIAAAAQPTIAKIADVFGRVEVIFITVIFYVIGTIVEACSTNVESFCAGAVLYQIGYTGIMLLSEVLIGDTTSLRSRLIFSYIPALPFLINTWVSGNVTEAVLGTTTWQWGIGMWAIIYPVCCIPLTVSLFILHQRAKRSGQLSNLKSPYKVMGPRQLAVSLFWQLDVVGIVLLIAVFALILVPFTLAGGVVTQWKTAKVIAPLVIGVLCIPVFIVWEMKCKHPMVPFNLLKDRAVWGALGIAVMLNTSWYLQGDFLYTVLTVSFDESVLSATRITSLYSFTSVITGCIAGLLVMKIRRLKGFIVAGTLLYIVAFGLLIHFRGGKNSASHSGIIGAQVLLGIAGGLFPYAAQASIQSATRHEHLAVITALYLSCYHIGSSLGNTISGAIWNQVLPSTLTDYLGDATIAAAVYADPFSFSAENPIGTRDRDLVVDAYRHTQKLLCITGICLSVIIVGFAAVLRDPVLGKEQSLANLKYDDGSSIDDSTEER</sequence>
<dbReference type="InterPro" id="IPR011701">
    <property type="entry name" value="MFS"/>
</dbReference>
<gene>
    <name evidence="10" type="ORF">AJ80_08504</name>
</gene>
<evidence type="ECO:0000256" key="1">
    <source>
        <dbReference type="ARBA" id="ARBA00004127"/>
    </source>
</evidence>
<feature type="transmembrane region" description="Helical" evidence="9">
    <location>
        <begin position="66"/>
        <end position="89"/>
    </location>
</feature>
<evidence type="ECO:0000313" key="10">
    <source>
        <dbReference type="EMBL" id="PGH04451.1"/>
    </source>
</evidence>
<evidence type="ECO:0000313" key="11">
    <source>
        <dbReference type="Proteomes" id="UP000224634"/>
    </source>
</evidence>
<dbReference type="GO" id="GO:0005768">
    <property type="term" value="C:endosome"/>
    <property type="evidence" value="ECO:0007669"/>
    <property type="project" value="TreeGrafter"/>
</dbReference>
<evidence type="ECO:0000256" key="5">
    <source>
        <dbReference type="ARBA" id="ARBA00022989"/>
    </source>
</evidence>